<reference evidence="1 2" key="1">
    <citation type="submission" date="2024-08" db="EMBL/GenBank/DDBJ databases">
        <authorList>
            <person name="Lu H."/>
        </authorList>
    </citation>
    <scope>NUCLEOTIDE SEQUENCE [LARGE SCALE GENOMIC DNA]</scope>
    <source>
        <strain evidence="1 2">DXS20W</strain>
    </source>
</reference>
<protein>
    <submittedName>
        <fullName evidence="1">TonB-dependent siderophore receptor</fullName>
    </submittedName>
</protein>
<organism evidence="1 2">
    <name type="scientific">Pelomonas lactea</name>
    <dbReference type="NCBI Taxonomy" id="3299030"/>
    <lineage>
        <taxon>Bacteria</taxon>
        <taxon>Pseudomonadati</taxon>
        <taxon>Pseudomonadota</taxon>
        <taxon>Betaproteobacteria</taxon>
        <taxon>Burkholderiales</taxon>
        <taxon>Sphaerotilaceae</taxon>
        <taxon>Roseateles</taxon>
    </lineage>
</organism>
<sequence>PNRARFKNRGQALPALKSRQTEIGLKTGTQRVEGSLTLFDIHRPAWRDVELPGFTECSANDSCERRADGQARLRGVVGSADLKWSGGGVFASALRVQGGRHVSAVSALNG</sequence>
<feature type="non-terminal residue" evidence="1">
    <location>
        <position position="110"/>
    </location>
</feature>
<dbReference type="Proteomes" id="UP001606302">
    <property type="component" value="Unassembled WGS sequence"/>
</dbReference>
<evidence type="ECO:0000313" key="1">
    <source>
        <dbReference type="EMBL" id="MFG6464959.1"/>
    </source>
</evidence>
<accession>A0ABW7GSL0</accession>
<keyword evidence="1" id="KW-0675">Receptor</keyword>
<proteinExistence type="predicted"/>
<comment type="caution">
    <text evidence="1">The sequence shown here is derived from an EMBL/GenBank/DDBJ whole genome shotgun (WGS) entry which is preliminary data.</text>
</comment>
<evidence type="ECO:0000313" key="2">
    <source>
        <dbReference type="Proteomes" id="UP001606302"/>
    </source>
</evidence>
<dbReference type="EMBL" id="JBIGHX010000030">
    <property type="protein sequence ID" value="MFG6464959.1"/>
    <property type="molecule type" value="Genomic_DNA"/>
</dbReference>
<gene>
    <name evidence="1" type="ORF">ACG04Q_25585</name>
</gene>
<name>A0ABW7GSL0_9BURK</name>
<feature type="non-terminal residue" evidence="1">
    <location>
        <position position="1"/>
    </location>
</feature>
<keyword evidence="2" id="KW-1185">Reference proteome</keyword>